<protein>
    <submittedName>
        <fullName evidence="1">Uncharacterized protein</fullName>
    </submittedName>
</protein>
<comment type="caution">
    <text evidence="1">The sequence shown here is derived from an EMBL/GenBank/DDBJ whole genome shotgun (WGS) entry which is preliminary data.</text>
</comment>
<dbReference type="Proteomes" id="UP000887116">
    <property type="component" value="Unassembled WGS sequence"/>
</dbReference>
<accession>A0A8X6GSS1</accession>
<evidence type="ECO:0000313" key="2">
    <source>
        <dbReference type="Proteomes" id="UP000887116"/>
    </source>
</evidence>
<name>A0A8X6GSS1_TRICU</name>
<dbReference type="OrthoDB" id="8033604at2759"/>
<organism evidence="1 2">
    <name type="scientific">Trichonephila clavata</name>
    <name type="common">Joro spider</name>
    <name type="synonym">Nephila clavata</name>
    <dbReference type="NCBI Taxonomy" id="2740835"/>
    <lineage>
        <taxon>Eukaryota</taxon>
        <taxon>Metazoa</taxon>
        <taxon>Ecdysozoa</taxon>
        <taxon>Arthropoda</taxon>
        <taxon>Chelicerata</taxon>
        <taxon>Arachnida</taxon>
        <taxon>Araneae</taxon>
        <taxon>Araneomorphae</taxon>
        <taxon>Entelegynae</taxon>
        <taxon>Araneoidea</taxon>
        <taxon>Nephilidae</taxon>
        <taxon>Trichonephila</taxon>
    </lineage>
</organism>
<proteinExistence type="predicted"/>
<gene>
    <name evidence="1" type="primary">AVEN_179208_1</name>
    <name evidence="1" type="ORF">TNCT_249531</name>
</gene>
<dbReference type="AlphaFoldDB" id="A0A8X6GSS1"/>
<evidence type="ECO:0000313" key="1">
    <source>
        <dbReference type="EMBL" id="GFR08165.1"/>
    </source>
</evidence>
<keyword evidence="2" id="KW-1185">Reference proteome</keyword>
<dbReference type="Pfam" id="PF05380">
    <property type="entry name" value="Peptidase_A17"/>
    <property type="match status" value="1"/>
</dbReference>
<dbReference type="InterPro" id="IPR008042">
    <property type="entry name" value="Retrotrans_Pao"/>
</dbReference>
<dbReference type="EMBL" id="BMAO01006384">
    <property type="protein sequence ID" value="GFR08165.1"/>
    <property type="molecule type" value="Genomic_DNA"/>
</dbReference>
<reference evidence="1" key="1">
    <citation type="submission" date="2020-07" db="EMBL/GenBank/DDBJ databases">
        <title>Multicomponent nature underlies the extraordinary mechanical properties of spider dragline silk.</title>
        <authorList>
            <person name="Kono N."/>
            <person name="Nakamura H."/>
            <person name="Mori M."/>
            <person name="Yoshida Y."/>
            <person name="Ohtoshi R."/>
            <person name="Malay A.D."/>
            <person name="Moran D.A.P."/>
            <person name="Tomita M."/>
            <person name="Numata K."/>
            <person name="Arakawa K."/>
        </authorList>
    </citation>
    <scope>NUCLEOTIDE SEQUENCE</scope>
</reference>
<sequence>MLWLLKLNWDNALPEHFVLKWKKFQMEFQQVCHLSVLRWLQVTLRGFSEAACACVIYAVQRNRETTKITMLGGKSKVASLKPI</sequence>